<dbReference type="AlphaFoldDB" id="A0A453M5V6"/>
<reference evidence="1" key="3">
    <citation type="journal article" date="2017" name="Nature">
        <title>Genome sequence of the progenitor of the wheat D genome Aegilops tauschii.</title>
        <authorList>
            <person name="Luo M.C."/>
            <person name="Gu Y.Q."/>
            <person name="Puiu D."/>
            <person name="Wang H."/>
            <person name="Twardziok S.O."/>
            <person name="Deal K.R."/>
            <person name="Huo N."/>
            <person name="Zhu T."/>
            <person name="Wang L."/>
            <person name="Wang Y."/>
            <person name="McGuire P.E."/>
            <person name="Liu S."/>
            <person name="Long H."/>
            <person name="Ramasamy R.K."/>
            <person name="Rodriguez J.C."/>
            <person name="Van S.L."/>
            <person name="Yuan L."/>
            <person name="Wang Z."/>
            <person name="Xia Z."/>
            <person name="Xiao L."/>
            <person name="Anderson O.D."/>
            <person name="Ouyang S."/>
            <person name="Liang Y."/>
            <person name="Zimin A.V."/>
            <person name="Pertea G."/>
            <person name="Qi P."/>
            <person name="Bennetzen J.L."/>
            <person name="Dai X."/>
            <person name="Dawson M.W."/>
            <person name="Muller H.G."/>
            <person name="Kugler K."/>
            <person name="Rivarola-Duarte L."/>
            <person name="Spannagl M."/>
            <person name="Mayer K.F.X."/>
            <person name="Lu F.H."/>
            <person name="Bevan M.W."/>
            <person name="Leroy P."/>
            <person name="Li P."/>
            <person name="You F.M."/>
            <person name="Sun Q."/>
            <person name="Liu Z."/>
            <person name="Lyons E."/>
            <person name="Wicker T."/>
            <person name="Salzberg S.L."/>
            <person name="Devos K.M."/>
            <person name="Dvorak J."/>
        </authorList>
    </citation>
    <scope>NUCLEOTIDE SEQUENCE [LARGE SCALE GENOMIC DNA]</scope>
    <source>
        <strain evidence="1">cv. AL8/78</strain>
    </source>
</reference>
<evidence type="ECO:0000313" key="1">
    <source>
        <dbReference type="EnsemblPlants" id="AET5Gv21057100.6"/>
    </source>
</evidence>
<reference evidence="2" key="1">
    <citation type="journal article" date="2014" name="Science">
        <title>Ancient hybridizations among the ancestral genomes of bread wheat.</title>
        <authorList>
            <consortium name="International Wheat Genome Sequencing Consortium,"/>
            <person name="Marcussen T."/>
            <person name="Sandve S.R."/>
            <person name="Heier L."/>
            <person name="Spannagl M."/>
            <person name="Pfeifer M."/>
            <person name="Jakobsen K.S."/>
            <person name="Wulff B.B."/>
            <person name="Steuernagel B."/>
            <person name="Mayer K.F."/>
            <person name="Olsen O.A."/>
        </authorList>
    </citation>
    <scope>NUCLEOTIDE SEQUENCE [LARGE SCALE GENOMIC DNA]</scope>
    <source>
        <strain evidence="2">cv. AL8/78</strain>
    </source>
</reference>
<reference evidence="2" key="2">
    <citation type="journal article" date="2017" name="Nat. Plants">
        <title>The Aegilops tauschii genome reveals multiple impacts of transposons.</title>
        <authorList>
            <person name="Zhao G."/>
            <person name="Zou C."/>
            <person name="Li K."/>
            <person name="Wang K."/>
            <person name="Li T."/>
            <person name="Gao L."/>
            <person name="Zhang X."/>
            <person name="Wang H."/>
            <person name="Yang Z."/>
            <person name="Liu X."/>
            <person name="Jiang W."/>
            <person name="Mao L."/>
            <person name="Kong X."/>
            <person name="Jiao Y."/>
            <person name="Jia J."/>
        </authorList>
    </citation>
    <scope>NUCLEOTIDE SEQUENCE [LARGE SCALE GENOMIC DNA]</scope>
    <source>
        <strain evidence="2">cv. AL8/78</strain>
    </source>
</reference>
<dbReference type="Gramene" id="AET5Gv21057100.6">
    <property type="protein sequence ID" value="AET5Gv21057100.6"/>
    <property type="gene ID" value="AET5Gv21057100"/>
</dbReference>
<reference evidence="1" key="4">
    <citation type="submission" date="2019-03" db="UniProtKB">
        <authorList>
            <consortium name="EnsemblPlants"/>
        </authorList>
    </citation>
    <scope>IDENTIFICATION</scope>
</reference>
<sequence length="98" mass="11252">MKFELYNTSNDIRCLLSSTCGYCDCVVLNLFYLLLPQFCTLINFQIYHVGFLYAAQLGHPVQPRLHLDHRRATASLTLDQTTTIPMPMRLTLPPPMHP</sequence>
<proteinExistence type="predicted"/>
<accession>A0A453M5V6</accession>
<reference evidence="1" key="5">
    <citation type="journal article" date="2021" name="G3 (Bethesda)">
        <title>Aegilops tauschii genome assembly Aet v5.0 features greater sequence contiguity and improved annotation.</title>
        <authorList>
            <person name="Wang L."/>
            <person name="Zhu T."/>
            <person name="Rodriguez J.C."/>
            <person name="Deal K.R."/>
            <person name="Dubcovsky J."/>
            <person name="McGuire P.E."/>
            <person name="Lux T."/>
            <person name="Spannagl M."/>
            <person name="Mayer K.F.X."/>
            <person name="Baldrich P."/>
            <person name="Meyers B.C."/>
            <person name="Huo N."/>
            <person name="Gu Y.Q."/>
            <person name="Zhou H."/>
            <person name="Devos K.M."/>
            <person name="Bennetzen J.L."/>
            <person name="Unver T."/>
            <person name="Budak H."/>
            <person name="Gulick P.J."/>
            <person name="Galiba G."/>
            <person name="Kalapos B."/>
            <person name="Nelson D.R."/>
            <person name="Li P."/>
            <person name="You F.M."/>
            <person name="Luo M.C."/>
            <person name="Dvorak J."/>
        </authorList>
    </citation>
    <scope>NUCLEOTIDE SEQUENCE [LARGE SCALE GENOMIC DNA]</scope>
    <source>
        <strain evidence="1">cv. AL8/78</strain>
    </source>
</reference>
<protein>
    <submittedName>
        <fullName evidence="1">Uncharacterized protein</fullName>
    </submittedName>
</protein>
<name>A0A453M5V6_AEGTS</name>
<organism evidence="1 2">
    <name type="scientific">Aegilops tauschii subsp. strangulata</name>
    <name type="common">Goatgrass</name>
    <dbReference type="NCBI Taxonomy" id="200361"/>
    <lineage>
        <taxon>Eukaryota</taxon>
        <taxon>Viridiplantae</taxon>
        <taxon>Streptophyta</taxon>
        <taxon>Embryophyta</taxon>
        <taxon>Tracheophyta</taxon>
        <taxon>Spermatophyta</taxon>
        <taxon>Magnoliopsida</taxon>
        <taxon>Liliopsida</taxon>
        <taxon>Poales</taxon>
        <taxon>Poaceae</taxon>
        <taxon>BOP clade</taxon>
        <taxon>Pooideae</taxon>
        <taxon>Triticodae</taxon>
        <taxon>Triticeae</taxon>
        <taxon>Triticinae</taxon>
        <taxon>Aegilops</taxon>
    </lineage>
</organism>
<evidence type="ECO:0000313" key="2">
    <source>
        <dbReference type="Proteomes" id="UP000015105"/>
    </source>
</evidence>
<dbReference type="EnsemblPlants" id="AET5Gv21057100.6">
    <property type="protein sequence ID" value="AET5Gv21057100.6"/>
    <property type="gene ID" value="AET5Gv21057100"/>
</dbReference>
<keyword evidence="2" id="KW-1185">Reference proteome</keyword>
<dbReference type="Proteomes" id="UP000015105">
    <property type="component" value="Chromosome 5D"/>
</dbReference>